<evidence type="ECO:0000313" key="15">
    <source>
        <dbReference type="Proteomes" id="UP001139502"/>
    </source>
</evidence>
<evidence type="ECO:0000259" key="10">
    <source>
        <dbReference type="Pfam" id="PF00361"/>
    </source>
</evidence>
<feature type="compositionally biased region" description="Low complexity" evidence="8">
    <location>
        <begin position="1035"/>
        <end position="1048"/>
    </location>
</feature>
<keyword evidence="6 9" id="KW-0472">Membrane</keyword>
<keyword evidence="4 7" id="KW-0812">Transmembrane</keyword>
<feature type="transmembrane region" description="Helical" evidence="9">
    <location>
        <begin position="758"/>
        <end position="776"/>
    </location>
</feature>
<evidence type="ECO:0000256" key="9">
    <source>
        <dbReference type="SAM" id="Phobius"/>
    </source>
</evidence>
<feature type="transmembrane region" description="Helical" evidence="9">
    <location>
        <begin position="404"/>
        <end position="427"/>
    </location>
</feature>
<evidence type="ECO:0000259" key="11">
    <source>
        <dbReference type="Pfam" id="PF04039"/>
    </source>
</evidence>
<feature type="transmembrane region" description="Helical" evidence="9">
    <location>
        <begin position="19"/>
        <end position="41"/>
    </location>
</feature>
<dbReference type="InterPro" id="IPR050616">
    <property type="entry name" value="CPA3_Na-H_Antiporter_A"/>
</dbReference>
<evidence type="ECO:0000256" key="7">
    <source>
        <dbReference type="RuleBase" id="RU000320"/>
    </source>
</evidence>
<feature type="transmembrane region" description="Helical" evidence="9">
    <location>
        <begin position="265"/>
        <end position="285"/>
    </location>
</feature>
<feature type="transmembrane region" description="Helical" evidence="9">
    <location>
        <begin position="121"/>
        <end position="140"/>
    </location>
</feature>
<feature type="transmembrane region" description="Helical" evidence="9">
    <location>
        <begin position="698"/>
        <end position="716"/>
    </location>
</feature>
<feature type="transmembrane region" description="Helical" evidence="9">
    <location>
        <begin position="152"/>
        <end position="172"/>
    </location>
</feature>
<feature type="transmembrane region" description="Helical" evidence="9">
    <location>
        <begin position="866"/>
        <end position="885"/>
    </location>
</feature>
<dbReference type="EMBL" id="JANAFB010000009">
    <property type="protein sequence ID" value="MCP3425449.1"/>
    <property type="molecule type" value="Genomic_DNA"/>
</dbReference>
<feature type="transmembrane region" description="Helical" evidence="9">
    <location>
        <begin position="292"/>
        <end position="311"/>
    </location>
</feature>
<evidence type="ECO:0000259" key="12">
    <source>
        <dbReference type="Pfam" id="PF13244"/>
    </source>
</evidence>
<dbReference type="NCBIfam" id="NF009284">
    <property type="entry name" value="PRK12644.1"/>
    <property type="match status" value="1"/>
</dbReference>
<dbReference type="InterPro" id="IPR001750">
    <property type="entry name" value="ND/Mrp_TM"/>
</dbReference>
<feature type="domain" description="Na+/H+ antiporter MnhB subunit-related protein" evidence="11">
    <location>
        <begin position="838"/>
        <end position="961"/>
    </location>
</feature>
<dbReference type="Pfam" id="PF04039">
    <property type="entry name" value="MnhB"/>
    <property type="match status" value="1"/>
</dbReference>
<dbReference type="PANTHER" id="PTHR43373">
    <property type="entry name" value="NA(+)/H(+) ANTIPORTER SUBUNIT"/>
    <property type="match status" value="1"/>
</dbReference>
<feature type="transmembrane region" description="Helical" evidence="9">
    <location>
        <begin position="511"/>
        <end position="531"/>
    </location>
</feature>
<dbReference type="InterPro" id="IPR046806">
    <property type="entry name" value="MrpA_C/MbhE"/>
</dbReference>
<feature type="compositionally biased region" description="Basic and acidic residues" evidence="8">
    <location>
        <begin position="973"/>
        <end position="983"/>
    </location>
</feature>
<evidence type="ECO:0000256" key="5">
    <source>
        <dbReference type="ARBA" id="ARBA00022989"/>
    </source>
</evidence>
<proteinExistence type="predicted"/>
<evidence type="ECO:0000256" key="8">
    <source>
        <dbReference type="SAM" id="MobiDB-lite"/>
    </source>
</evidence>
<evidence type="ECO:0000256" key="6">
    <source>
        <dbReference type="ARBA" id="ARBA00023136"/>
    </source>
</evidence>
<evidence type="ECO:0000256" key="3">
    <source>
        <dbReference type="ARBA" id="ARBA00022475"/>
    </source>
</evidence>
<dbReference type="PRINTS" id="PR01434">
    <property type="entry name" value="NADHDHGNASE5"/>
</dbReference>
<feature type="domain" description="MrpA C-terminal/MbhD" evidence="12">
    <location>
        <begin position="619"/>
        <end position="682"/>
    </location>
</feature>
<protein>
    <submittedName>
        <fullName evidence="14">Na+/H+ antiporter subunit A</fullName>
    </submittedName>
</protein>
<evidence type="ECO:0000313" key="14">
    <source>
        <dbReference type="EMBL" id="MCP3425449.1"/>
    </source>
</evidence>
<feature type="transmembrane region" description="Helical" evidence="9">
    <location>
        <begin position="897"/>
        <end position="920"/>
    </location>
</feature>
<feature type="transmembrane region" description="Helical" evidence="9">
    <location>
        <begin position="575"/>
        <end position="599"/>
    </location>
</feature>
<dbReference type="AlphaFoldDB" id="A0A9X2HDY7"/>
<dbReference type="InterPro" id="IPR025383">
    <property type="entry name" value="MrpA_C/MbhD"/>
</dbReference>
<feature type="transmembrane region" description="Helical" evidence="9">
    <location>
        <begin position="317"/>
        <end position="341"/>
    </location>
</feature>
<dbReference type="PANTHER" id="PTHR43373:SF1">
    <property type="entry name" value="NA(+)_H(+) ANTIPORTER SUBUNIT A"/>
    <property type="match status" value="1"/>
</dbReference>
<keyword evidence="5 9" id="KW-1133">Transmembrane helix</keyword>
<name>A0A9X2HDY7_9MICC</name>
<dbReference type="Pfam" id="PF20501">
    <property type="entry name" value="MbhE"/>
    <property type="match status" value="1"/>
</dbReference>
<gene>
    <name evidence="14" type="ORF">NBM05_05300</name>
</gene>
<feature type="transmembrane region" description="Helical" evidence="9">
    <location>
        <begin position="940"/>
        <end position="961"/>
    </location>
</feature>
<reference evidence="14" key="1">
    <citation type="submission" date="2022-06" db="EMBL/GenBank/DDBJ databases">
        <title>Rothia sp. isolated from sandalwood seedling.</title>
        <authorList>
            <person name="Tuikhar N."/>
            <person name="Kirdat K."/>
            <person name="Thorat V."/>
            <person name="Swetha P."/>
            <person name="Padma S."/>
            <person name="Sundararaj R."/>
            <person name="Yadav A."/>
        </authorList>
    </citation>
    <scope>NUCLEOTIDE SEQUENCE</scope>
    <source>
        <strain evidence="14">AR01</strain>
    </source>
</reference>
<dbReference type="GO" id="GO:0005886">
    <property type="term" value="C:plasma membrane"/>
    <property type="evidence" value="ECO:0007669"/>
    <property type="project" value="UniProtKB-SubCell"/>
</dbReference>
<accession>A0A9X2HDY7</accession>
<feature type="transmembrane region" description="Helical" evidence="9">
    <location>
        <begin position="98"/>
        <end position="115"/>
    </location>
</feature>
<feature type="transmembrane region" description="Helical" evidence="9">
    <location>
        <begin position="67"/>
        <end position="86"/>
    </location>
</feature>
<feature type="transmembrane region" description="Helical" evidence="9">
    <location>
        <begin position="362"/>
        <end position="384"/>
    </location>
</feature>
<evidence type="ECO:0000256" key="4">
    <source>
        <dbReference type="ARBA" id="ARBA00022692"/>
    </source>
</evidence>
<dbReference type="InterPro" id="IPR007182">
    <property type="entry name" value="MnhB"/>
</dbReference>
<keyword evidence="3" id="KW-1003">Cell membrane</keyword>
<evidence type="ECO:0000256" key="1">
    <source>
        <dbReference type="ARBA" id="ARBA00004651"/>
    </source>
</evidence>
<keyword evidence="2" id="KW-0813">Transport</keyword>
<comment type="caution">
    <text evidence="14">The sequence shown here is derived from an EMBL/GenBank/DDBJ whole genome shotgun (WGS) entry which is preliminary data.</text>
</comment>
<evidence type="ECO:0000259" key="13">
    <source>
        <dbReference type="Pfam" id="PF20501"/>
    </source>
</evidence>
<feature type="transmembrane region" description="Helical" evidence="9">
    <location>
        <begin position="841"/>
        <end position="860"/>
    </location>
</feature>
<evidence type="ECO:0000256" key="2">
    <source>
        <dbReference type="ARBA" id="ARBA00022448"/>
    </source>
</evidence>
<feature type="domain" description="NADH:quinone oxidoreductase/Mrp antiporter transmembrane" evidence="10">
    <location>
        <begin position="117"/>
        <end position="395"/>
    </location>
</feature>
<feature type="transmembrane region" description="Helical" evidence="9">
    <location>
        <begin position="659"/>
        <end position="678"/>
    </location>
</feature>
<dbReference type="Pfam" id="PF00361">
    <property type="entry name" value="Proton_antipo_M"/>
    <property type="match status" value="1"/>
</dbReference>
<feature type="transmembrane region" description="Helical" evidence="9">
    <location>
        <begin position="635"/>
        <end position="653"/>
    </location>
</feature>
<feature type="domain" description="MrpA C-terminal/MbhE" evidence="13">
    <location>
        <begin position="698"/>
        <end position="772"/>
    </location>
</feature>
<comment type="subcellular location">
    <subcellularLocation>
        <location evidence="1">Cell membrane</location>
        <topology evidence="1">Multi-pass membrane protein</topology>
    </subcellularLocation>
    <subcellularLocation>
        <location evidence="7">Membrane</location>
        <topology evidence="7">Multi-pass membrane protein</topology>
    </subcellularLocation>
</comment>
<sequence length="1066" mass="113007">MLAAIVAPFFFRRWGRTCFYYLALVPAASFVWLCTLLPGVLRGEQATESIEWIPQLGIGLTFRMDPLSWILSAMVLGLGALIVFYCGSYFKHTNKYSGAFAAQLIAFAGVMFGLVTADDMMVMFVFWEITSILSYLLIGFANTRLSSRRSALQALIVTTAGGLVMFIGLIMLAEASGSYLFSEVIARAPETIANPAYAVSIPAALVLILVGALSKSALFPLHFWLPGAMAAPTPVSAFLHAAAMVKAGIYLVARLSPAFAGVSPWTEMVALLGLFTMLYGGYVALKQTDLKLILAYGTVSQLGFISTIVAFGTPSALYAGLAMMVAHALFKSVLFLVTGIIDHQAGTRDIRRLSGIYRRTPLLFVMSVIAAASMAGLPPLLGFVSKEAVIELVLDGANAGGLGALGAGATWTVLAAVCVGSVLTLAYSARFVWGAFAVKPSSFAHPETITDGRVQPTSFHQVTATFAAAPALVAVATVVLGLWPEPLHLLVGAAAAETGETDKHLALWHGLTPALGLSAAIICLGFALFAARAGVERSQNALPTLPGGDAVYRYVIGGLDYTAVRVTGATQRGSLSFYLAVILATAVVVPTVGLFIVQTPPLNAMRWTDSPAQWATALTMIAAALVVLTANKRFLAILMVSVTGYGMALLFALRGSPDLALTQMLVETISLIAFVLALRMLPARLWNFRKPRHKPIRALIAIGFGLFMMALAAFSLSSRVEAPISLDMPRLAYEIGHGKNVVNVTLVDIRAWDTYGEISVLALAATGVASLIFIAGRQDRGPDHKSLDTRSLRRVTRHYAERTDLSAGAQVAGRFMNVRRDPFLVAGRTLAPENRSLMLEVITRLLFHTVMLVSVYLLLAGHNLPGGGFAGGLLAGLALAMRYLAGGRYELEEATPVNAGVLLGSGLLVSALYALTPLLWGGAVFSSYAIDADLPVFGDVHFVTSVIFDVGVYLVVIGLILDVLRSLGGKVDESLEKERESRSGRGRKRRRITVRRTGNMATPAVASGPVTATSVEEPAHGSEDEDGAGDGRTEAGGPTEDAAGAAADAGEHDRSEESLHQEGGRA</sequence>
<dbReference type="Pfam" id="PF13244">
    <property type="entry name" value="MbhD"/>
    <property type="match status" value="1"/>
</dbReference>
<dbReference type="Proteomes" id="UP001139502">
    <property type="component" value="Unassembled WGS sequence"/>
</dbReference>
<feature type="compositionally biased region" description="Basic and acidic residues" evidence="8">
    <location>
        <begin position="1049"/>
        <end position="1066"/>
    </location>
</feature>
<feature type="transmembrane region" description="Helical" evidence="9">
    <location>
        <begin position="611"/>
        <end position="628"/>
    </location>
</feature>
<feature type="compositionally biased region" description="Basic residues" evidence="8">
    <location>
        <begin position="984"/>
        <end position="994"/>
    </location>
</feature>
<organism evidence="14 15">
    <name type="scientific">Rothia santali</name>
    <dbReference type="NCBI Taxonomy" id="2949643"/>
    <lineage>
        <taxon>Bacteria</taxon>
        <taxon>Bacillati</taxon>
        <taxon>Actinomycetota</taxon>
        <taxon>Actinomycetes</taxon>
        <taxon>Micrococcales</taxon>
        <taxon>Micrococcaceae</taxon>
        <taxon>Rothia</taxon>
    </lineage>
</organism>
<feature type="transmembrane region" description="Helical" evidence="9">
    <location>
        <begin position="192"/>
        <end position="214"/>
    </location>
</feature>
<keyword evidence="15" id="KW-1185">Reference proteome</keyword>
<feature type="transmembrane region" description="Helical" evidence="9">
    <location>
        <begin position="462"/>
        <end position="483"/>
    </location>
</feature>
<feature type="region of interest" description="Disordered" evidence="8">
    <location>
        <begin position="973"/>
        <end position="1066"/>
    </location>
</feature>